<sequence length="50" mass="5997">MDCNKFQEFVVIGYKFTKKLLLFNAKQLKSYISEFKKEFIEISIKVDKES</sequence>
<accession>A0AB39JD81</accession>
<name>A0AB39JD81_9VIRU</name>
<reference evidence="1" key="1">
    <citation type="submission" date="2024-03" db="EMBL/GenBank/DDBJ databases">
        <title>Eukaryotic viruses encode the ribosomal protein eL40.</title>
        <authorList>
            <person name="Thomy J."/>
            <person name="Schvarcz C.R."/>
            <person name="McBeain K.A."/>
            <person name="Edwards K.F."/>
            <person name="Steward G.F."/>
        </authorList>
    </citation>
    <scope>NUCLEOTIDE SEQUENCE</scope>
    <source>
        <strain evidence="1">FloV-SA2</strain>
    </source>
</reference>
<organism evidence="1">
    <name type="scientific">Florenciella sp. virus SA2</name>
    <dbReference type="NCBI Taxonomy" id="3240092"/>
    <lineage>
        <taxon>Viruses</taxon>
    </lineage>
</organism>
<evidence type="ECO:0000313" key="1">
    <source>
        <dbReference type="EMBL" id="XDO01835.1"/>
    </source>
</evidence>
<protein>
    <submittedName>
        <fullName evidence="1">Uncharacterized protein</fullName>
    </submittedName>
</protein>
<gene>
    <name evidence="1" type="ORF">FloV-SA2_00009</name>
</gene>
<proteinExistence type="predicted"/>
<dbReference type="EMBL" id="PP542043">
    <property type="protein sequence ID" value="XDO01835.1"/>
    <property type="molecule type" value="Genomic_DNA"/>
</dbReference>